<dbReference type="AlphaFoldDB" id="A0A1W9HRE1"/>
<feature type="transmembrane region" description="Helical" evidence="5">
    <location>
        <begin position="35"/>
        <end position="57"/>
    </location>
</feature>
<dbReference type="STRING" id="1827387.A4S15_13950"/>
<dbReference type="Pfam" id="PF07298">
    <property type="entry name" value="NnrU"/>
    <property type="match status" value="1"/>
</dbReference>
<keyword evidence="3 5" id="KW-1133">Transmembrane helix</keyword>
<name>A0A1W9HRE1_9HYPH</name>
<dbReference type="EMBL" id="LWDL01000029">
    <property type="protein sequence ID" value="OQW49986.1"/>
    <property type="molecule type" value="Genomic_DNA"/>
</dbReference>
<proteinExistence type="predicted"/>
<feature type="domain" description="NnrU" evidence="6">
    <location>
        <begin position="3"/>
        <end position="186"/>
    </location>
</feature>
<feature type="transmembrane region" description="Helical" evidence="5">
    <location>
        <begin position="163"/>
        <end position="183"/>
    </location>
</feature>
<evidence type="ECO:0000256" key="5">
    <source>
        <dbReference type="SAM" id="Phobius"/>
    </source>
</evidence>
<evidence type="ECO:0000256" key="3">
    <source>
        <dbReference type="ARBA" id="ARBA00022989"/>
    </source>
</evidence>
<evidence type="ECO:0000256" key="2">
    <source>
        <dbReference type="ARBA" id="ARBA00022692"/>
    </source>
</evidence>
<dbReference type="InterPro" id="IPR009915">
    <property type="entry name" value="NnrU_dom"/>
</dbReference>
<sequence>MLVLLIGLGLFLGCHGLAMFPSARARLVDAWGRPLYRLVFSLLSLSGLALIILGFAIYRATGWVQLWVPPPAMRHMAMLLMLPVFVLLLSVYLPGKLKSTIRHPMFVAVTLWALAHLLANGDLGGVVLFGSFLLWGMSALISVNFRDMPATAKRGFGRHDVMALAGGVLLYACFVVFLHPWLIGVRLLR</sequence>
<evidence type="ECO:0000259" key="6">
    <source>
        <dbReference type="Pfam" id="PF07298"/>
    </source>
</evidence>
<feature type="transmembrane region" description="Helical" evidence="5">
    <location>
        <begin position="77"/>
        <end position="95"/>
    </location>
</feature>
<dbReference type="RefSeq" id="WP_376800737.1">
    <property type="nucleotide sequence ID" value="NZ_DBNB01000029.1"/>
</dbReference>
<evidence type="ECO:0000313" key="7">
    <source>
        <dbReference type="EMBL" id="OQW49986.1"/>
    </source>
</evidence>
<comment type="caution">
    <text evidence="7">The sequence shown here is derived from an EMBL/GenBank/DDBJ whole genome shotgun (WGS) entry which is preliminary data.</text>
</comment>
<comment type="subcellular location">
    <subcellularLocation>
        <location evidence="1">Membrane</location>
        <topology evidence="1">Multi-pass membrane protein</topology>
    </subcellularLocation>
</comment>
<keyword evidence="2 5" id="KW-0812">Transmembrane</keyword>
<protein>
    <recommendedName>
        <fullName evidence="6">NnrU domain-containing protein</fullName>
    </recommendedName>
</protein>
<reference evidence="7 8" key="1">
    <citation type="journal article" date="2017" name="Water Res.">
        <title>Comammox in drinking water systems.</title>
        <authorList>
            <person name="Wang Y."/>
            <person name="Ma L."/>
            <person name="Mao Y."/>
            <person name="Jiang X."/>
            <person name="Xia Y."/>
            <person name="Yu K."/>
            <person name="Li B."/>
            <person name="Zhang T."/>
        </authorList>
    </citation>
    <scope>NUCLEOTIDE SEQUENCE [LARGE SCALE GENOMIC DNA]</scope>
    <source>
        <strain evidence="7">SG_bin8</strain>
    </source>
</reference>
<evidence type="ECO:0000256" key="1">
    <source>
        <dbReference type="ARBA" id="ARBA00004141"/>
    </source>
</evidence>
<gene>
    <name evidence="7" type="ORF">A4S15_13950</name>
</gene>
<accession>A0A1W9HRE1</accession>
<dbReference type="GO" id="GO:0016020">
    <property type="term" value="C:membrane"/>
    <property type="evidence" value="ECO:0007669"/>
    <property type="project" value="UniProtKB-SubCell"/>
</dbReference>
<keyword evidence="4 5" id="KW-0472">Membrane</keyword>
<dbReference type="Proteomes" id="UP000192872">
    <property type="component" value="Unassembled WGS sequence"/>
</dbReference>
<feature type="transmembrane region" description="Helical" evidence="5">
    <location>
        <begin position="126"/>
        <end position="143"/>
    </location>
</feature>
<evidence type="ECO:0000313" key="8">
    <source>
        <dbReference type="Proteomes" id="UP000192872"/>
    </source>
</evidence>
<organism evidence="7 8">
    <name type="scientific">Candidatus Raskinella chloraquaticus</name>
    <dbReference type="NCBI Taxonomy" id="1951219"/>
    <lineage>
        <taxon>Bacteria</taxon>
        <taxon>Pseudomonadati</taxon>
        <taxon>Pseudomonadota</taxon>
        <taxon>Alphaproteobacteria</taxon>
        <taxon>Hyphomicrobiales</taxon>
        <taxon>Phreatobacteraceae</taxon>
        <taxon>Candidatus Raskinella</taxon>
    </lineage>
</organism>
<feature type="transmembrane region" description="Helical" evidence="5">
    <location>
        <begin position="101"/>
        <end position="119"/>
    </location>
</feature>
<evidence type="ECO:0000256" key="4">
    <source>
        <dbReference type="ARBA" id="ARBA00023136"/>
    </source>
</evidence>